<dbReference type="Proteomes" id="UP001296706">
    <property type="component" value="Unassembled WGS sequence"/>
</dbReference>
<dbReference type="InterPro" id="IPR008278">
    <property type="entry name" value="4-PPantetheinyl_Trfase_dom"/>
</dbReference>
<protein>
    <submittedName>
        <fullName evidence="5">4'-phosphopantetheinyl transferase superfamily protein</fullName>
    </submittedName>
</protein>
<dbReference type="InterPro" id="IPR050559">
    <property type="entry name" value="P-Pant_transferase_sf"/>
</dbReference>
<dbReference type="GO" id="GO:0016740">
    <property type="term" value="F:transferase activity"/>
    <property type="evidence" value="ECO:0007669"/>
    <property type="project" value="UniProtKB-KW"/>
</dbReference>
<dbReference type="PANTHER" id="PTHR12215:SF10">
    <property type="entry name" value="L-AMINOADIPATE-SEMIALDEHYDE DEHYDROGENASE-PHOSPHOPANTETHEINYL TRANSFERASE"/>
    <property type="match status" value="1"/>
</dbReference>
<sequence length="232" mass="24191">MARSDSGTRDTTVWWAAPVAPESAYGLVALLDPHERGRLERFRMPADRARYVAAHALARIVLADAVGRPAADLEFDRTCQCGKQHGKPVLPGGPGFSLTHSGDLVGVAVHPGGPVGLDVEQIRDLTELPAMAAHVCSPAESVSDPRSFFALWTRKEALLKATGSGLSSPMTAITLGPSGVREWTGDGAPSEPVWLRDLHPGDGYPAAVAGFGAAPPRVVEADGNAVLHAGVG</sequence>
<evidence type="ECO:0000256" key="1">
    <source>
        <dbReference type="ARBA" id="ARBA00010990"/>
    </source>
</evidence>
<evidence type="ECO:0000313" key="6">
    <source>
        <dbReference type="Proteomes" id="UP001296706"/>
    </source>
</evidence>
<accession>A0ABX1RHP2</accession>
<dbReference type="InterPro" id="IPR037143">
    <property type="entry name" value="4-PPantetheinyl_Trfase_dom_sf"/>
</dbReference>
<feature type="domain" description="4'-phosphopantetheinyl transferase" evidence="3">
    <location>
        <begin position="114"/>
        <end position="180"/>
    </location>
</feature>
<dbReference type="Pfam" id="PF22624">
    <property type="entry name" value="AASDHPPT_N"/>
    <property type="match status" value="1"/>
</dbReference>
<gene>
    <name evidence="5" type="ORF">HF577_22720</name>
</gene>
<evidence type="ECO:0000259" key="4">
    <source>
        <dbReference type="Pfam" id="PF22624"/>
    </source>
</evidence>
<organism evidence="5 6">
    <name type="scientific">Pseudonocardia xinjiangensis</name>
    <dbReference type="NCBI Taxonomy" id="75289"/>
    <lineage>
        <taxon>Bacteria</taxon>
        <taxon>Bacillati</taxon>
        <taxon>Actinomycetota</taxon>
        <taxon>Actinomycetes</taxon>
        <taxon>Pseudonocardiales</taxon>
        <taxon>Pseudonocardiaceae</taxon>
        <taxon>Pseudonocardia</taxon>
    </lineage>
</organism>
<evidence type="ECO:0000256" key="2">
    <source>
        <dbReference type="ARBA" id="ARBA00022679"/>
    </source>
</evidence>
<comment type="caution">
    <text evidence="5">The sequence shown here is derived from an EMBL/GenBank/DDBJ whole genome shotgun (WGS) entry which is preliminary data.</text>
</comment>
<keyword evidence="2 5" id="KW-0808">Transferase</keyword>
<evidence type="ECO:0000313" key="5">
    <source>
        <dbReference type="EMBL" id="NMH79892.1"/>
    </source>
</evidence>
<dbReference type="SUPFAM" id="SSF56214">
    <property type="entry name" value="4'-phosphopantetheinyl transferase"/>
    <property type="match status" value="2"/>
</dbReference>
<keyword evidence="6" id="KW-1185">Reference proteome</keyword>
<dbReference type="InterPro" id="IPR055066">
    <property type="entry name" value="AASDHPPT_N"/>
</dbReference>
<dbReference type="Gene3D" id="3.90.470.20">
    <property type="entry name" value="4'-phosphopantetheinyl transferase domain"/>
    <property type="match status" value="2"/>
</dbReference>
<proteinExistence type="inferred from homology"/>
<reference evidence="5 6" key="1">
    <citation type="submission" date="2020-04" db="EMBL/GenBank/DDBJ databases">
        <authorList>
            <person name="Klaysubun C."/>
            <person name="Duangmal K."/>
            <person name="Lipun K."/>
        </authorList>
    </citation>
    <scope>NUCLEOTIDE SEQUENCE [LARGE SCALE GENOMIC DNA]</scope>
    <source>
        <strain evidence="5 6">JCM 11839</strain>
    </source>
</reference>
<dbReference type="Pfam" id="PF01648">
    <property type="entry name" value="ACPS"/>
    <property type="match status" value="1"/>
</dbReference>
<dbReference type="PANTHER" id="PTHR12215">
    <property type="entry name" value="PHOSPHOPANTETHEINE TRANSFERASE"/>
    <property type="match status" value="1"/>
</dbReference>
<evidence type="ECO:0000259" key="3">
    <source>
        <dbReference type="Pfam" id="PF01648"/>
    </source>
</evidence>
<name>A0ABX1RHP2_9PSEU</name>
<comment type="similarity">
    <text evidence="1">Belongs to the P-Pant transferase superfamily. Gsp/Sfp/HetI/AcpT family.</text>
</comment>
<feature type="domain" description="4'-phosphopantetheinyl transferase N-terminal" evidence="4">
    <location>
        <begin position="27"/>
        <end position="110"/>
    </location>
</feature>
<dbReference type="EMBL" id="JAAXKY010000082">
    <property type="protein sequence ID" value="NMH79892.1"/>
    <property type="molecule type" value="Genomic_DNA"/>
</dbReference>